<accession>A0A3N4HP09</accession>
<organism evidence="2 3">
    <name type="scientific">Ascobolus immersus RN42</name>
    <dbReference type="NCBI Taxonomy" id="1160509"/>
    <lineage>
        <taxon>Eukaryota</taxon>
        <taxon>Fungi</taxon>
        <taxon>Dikarya</taxon>
        <taxon>Ascomycota</taxon>
        <taxon>Pezizomycotina</taxon>
        <taxon>Pezizomycetes</taxon>
        <taxon>Pezizales</taxon>
        <taxon>Ascobolaceae</taxon>
        <taxon>Ascobolus</taxon>
    </lineage>
</organism>
<evidence type="ECO:0000313" key="2">
    <source>
        <dbReference type="EMBL" id="RPA74696.1"/>
    </source>
</evidence>
<keyword evidence="3" id="KW-1185">Reference proteome</keyword>
<reference evidence="2 3" key="1">
    <citation type="journal article" date="2018" name="Nat. Ecol. Evol.">
        <title>Pezizomycetes genomes reveal the molecular basis of ectomycorrhizal truffle lifestyle.</title>
        <authorList>
            <person name="Murat C."/>
            <person name="Payen T."/>
            <person name="Noel B."/>
            <person name="Kuo A."/>
            <person name="Morin E."/>
            <person name="Chen J."/>
            <person name="Kohler A."/>
            <person name="Krizsan K."/>
            <person name="Balestrini R."/>
            <person name="Da Silva C."/>
            <person name="Montanini B."/>
            <person name="Hainaut M."/>
            <person name="Levati E."/>
            <person name="Barry K.W."/>
            <person name="Belfiori B."/>
            <person name="Cichocki N."/>
            <person name="Clum A."/>
            <person name="Dockter R.B."/>
            <person name="Fauchery L."/>
            <person name="Guy J."/>
            <person name="Iotti M."/>
            <person name="Le Tacon F."/>
            <person name="Lindquist E.A."/>
            <person name="Lipzen A."/>
            <person name="Malagnac F."/>
            <person name="Mello A."/>
            <person name="Molinier V."/>
            <person name="Miyauchi S."/>
            <person name="Poulain J."/>
            <person name="Riccioni C."/>
            <person name="Rubini A."/>
            <person name="Sitrit Y."/>
            <person name="Splivallo R."/>
            <person name="Traeger S."/>
            <person name="Wang M."/>
            <person name="Zifcakova L."/>
            <person name="Wipf D."/>
            <person name="Zambonelli A."/>
            <person name="Paolocci F."/>
            <person name="Nowrousian M."/>
            <person name="Ottonello S."/>
            <person name="Baldrian P."/>
            <person name="Spatafora J.W."/>
            <person name="Henrissat B."/>
            <person name="Nagy L.G."/>
            <person name="Aury J.M."/>
            <person name="Wincker P."/>
            <person name="Grigoriev I.V."/>
            <person name="Bonfante P."/>
            <person name="Martin F.M."/>
        </authorList>
    </citation>
    <scope>NUCLEOTIDE SEQUENCE [LARGE SCALE GENOMIC DNA]</scope>
    <source>
        <strain evidence="2 3">RN42</strain>
    </source>
</reference>
<dbReference type="Proteomes" id="UP000275078">
    <property type="component" value="Unassembled WGS sequence"/>
</dbReference>
<feature type="region of interest" description="Disordered" evidence="1">
    <location>
        <begin position="1"/>
        <end position="61"/>
    </location>
</feature>
<feature type="compositionally biased region" description="Polar residues" evidence="1">
    <location>
        <begin position="32"/>
        <end position="42"/>
    </location>
</feature>
<evidence type="ECO:0000256" key="1">
    <source>
        <dbReference type="SAM" id="MobiDB-lite"/>
    </source>
</evidence>
<proteinExistence type="predicted"/>
<sequence>MKPTTPDNTPRNKKRHNTEHTRGPTGKKTRSSFKCPTTLFQCPSTGSTSSPPPTQPLSAAKQTTDNIVAQGSMDVTFHKDDNVLKGHRVFLPRRGKKQTYFLRCAKDQKGRDTLLLICEKVVDGKKVEMVGGTVMSENRRFGPLVDMVKAGMYVIGIVEWWRKYKSMRGGGVCWDGALFWDGFISKEDCRLEKAEYSDGHDDSEYGTDHEV</sequence>
<dbReference type="EMBL" id="ML119783">
    <property type="protein sequence ID" value="RPA74696.1"/>
    <property type="molecule type" value="Genomic_DNA"/>
</dbReference>
<evidence type="ECO:0000313" key="3">
    <source>
        <dbReference type="Proteomes" id="UP000275078"/>
    </source>
</evidence>
<protein>
    <submittedName>
        <fullName evidence="2">Uncharacterized protein</fullName>
    </submittedName>
</protein>
<gene>
    <name evidence="2" type="ORF">BJ508DRAFT_332843</name>
</gene>
<dbReference type="AlphaFoldDB" id="A0A3N4HP09"/>
<name>A0A3N4HP09_ASCIM</name>